<reference evidence="7 8" key="1">
    <citation type="submission" date="2018-06" db="EMBL/GenBank/DDBJ databases">
        <authorList>
            <person name="Strepis N."/>
        </authorList>
    </citation>
    <scope>NUCLEOTIDE SEQUENCE [LARGE SCALE GENOMIC DNA]</scope>
    <source>
        <strain evidence="7">LUCI</strain>
    </source>
</reference>
<evidence type="ECO:0000256" key="4">
    <source>
        <dbReference type="SAM" id="Phobius"/>
    </source>
</evidence>
<dbReference type="SMART" id="SM00304">
    <property type="entry name" value="HAMP"/>
    <property type="match status" value="1"/>
</dbReference>
<dbReference type="CDD" id="cd06225">
    <property type="entry name" value="HAMP"/>
    <property type="match status" value="1"/>
</dbReference>
<dbReference type="SUPFAM" id="SSF58104">
    <property type="entry name" value="Methyl-accepting chemotaxis protein (MCP) signaling domain"/>
    <property type="match status" value="1"/>
</dbReference>
<dbReference type="PRINTS" id="PR00260">
    <property type="entry name" value="CHEMTRNSDUCR"/>
</dbReference>
<feature type="domain" description="HAMP" evidence="6">
    <location>
        <begin position="241"/>
        <end position="293"/>
    </location>
</feature>
<dbReference type="FunFam" id="1.10.287.950:FF:000001">
    <property type="entry name" value="Methyl-accepting chemotaxis sensory transducer"/>
    <property type="match status" value="1"/>
</dbReference>
<dbReference type="PANTHER" id="PTHR32089">
    <property type="entry name" value="METHYL-ACCEPTING CHEMOTAXIS PROTEIN MCPB"/>
    <property type="match status" value="1"/>
</dbReference>
<dbReference type="PROSITE" id="PS50885">
    <property type="entry name" value="HAMP"/>
    <property type="match status" value="1"/>
</dbReference>
<dbReference type="Gene3D" id="6.10.340.10">
    <property type="match status" value="1"/>
</dbReference>
<dbReference type="EMBL" id="UPPP01000070">
    <property type="protein sequence ID" value="VBB07024.1"/>
    <property type="molecule type" value="Genomic_DNA"/>
</dbReference>
<keyword evidence="1 3" id="KW-0807">Transducer</keyword>
<name>A0A498R6C9_9FIRM</name>
<sequence>MMKKNPFTNLTLWWGNERFIALRHKGLSIGDKIALGFFLLLLLLAGIGLSSYLANVWSTRNMVEVQKANSRLMLAMQIKNIFADGNANATRFVASGDPKYYQQMEKSMSDAVVREYELENQLGNEMGREMRQLSQLTGKYSDIAMNDLTPLVKKYHNELAQGNTQEAQRTKTEMFKVNDRMVEMGEKVAAILNQTVEQSKSMAQAKIEAAGKAGQQANWINAVLGMIAFMAGAVLSIFFSRMIRKPIKRLLEGATLCADGDLTNPIPVTSRDELGKLAAAFNTMQDNLRTLIHGIFNSSRQVTGASEQLMSASDQSAQAAGQVSALIMRVSRGTETQMAAVREALSAMEQMSAGITRVAGRTDTLTEISRQTTMAAAAGGGAVNTVREQMKSIEQAVSNSTQLVDKLGQHSREIGKIVETINDIAAQTNLLALNAAIEAARAGEQGKGFAVVAEEVRKLAYQSQTATKQIDDLIRVIQNDTGQAVTAMQTGQQEVSVGTRVVQEAGRAFEQITGLFEQVSGQVDEISAAVHQMSAGSEQVVASMRDVDRISQDTAGQSQSVSALTQELSASTQQIAASSQELTQMAGQLQHSVDRFTL</sequence>
<protein>
    <submittedName>
        <fullName evidence="7">Chemotaxis methyl-accepting receptor</fullName>
    </submittedName>
</protein>
<dbReference type="InterPro" id="IPR004089">
    <property type="entry name" value="MCPsignal_dom"/>
</dbReference>
<dbReference type="Proteomes" id="UP000277811">
    <property type="component" value="Unassembled WGS sequence"/>
</dbReference>
<dbReference type="GO" id="GO:0006935">
    <property type="term" value="P:chemotaxis"/>
    <property type="evidence" value="ECO:0007669"/>
    <property type="project" value="InterPro"/>
</dbReference>
<evidence type="ECO:0000256" key="3">
    <source>
        <dbReference type="PROSITE-ProRule" id="PRU00284"/>
    </source>
</evidence>
<evidence type="ECO:0000256" key="2">
    <source>
        <dbReference type="ARBA" id="ARBA00029447"/>
    </source>
</evidence>
<accession>A0A498R6C9</accession>
<evidence type="ECO:0000256" key="1">
    <source>
        <dbReference type="ARBA" id="ARBA00023224"/>
    </source>
</evidence>
<dbReference type="Gene3D" id="1.10.287.950">
    <property type="entry name" value="Methyl-accepting chemotaxis protein"/>
    <property type="match status" value="1"/>
</dbReference>
<dbReference type="RefSeq" id="WP_122627968.1">
    <property type="nucleotide sequence ID" value="NZ_UPPP01000070.1"/>
</dbReference>
<evidence type="ECO:0000313" key="8">
    <source>
        <dbReference type="Proteomes" id="UP000277811"/>
    </source>
</evidence>
<dbReference type="GO" id="GO:0016020">
    <property type="term" value="C:membrane"/>
    <property type="evidence" value="ECO:0007669"/>
    <property type="project" value="InterPro"/>
</dbReference>
<feature type="transmembrane region" description="Helical" evidence="4">
    <location>
        <begin position="33"/>
        <end position="54"/>
    </location>
</feature>
<dbReference type="SMART" id="SM00283">
    <property type="entry name" value="MA"/>
    <property type="match status" value="1"/>
</dbReference>
<keyword evidence="4" id="KW-0472">Membrane</keyword>
<gene>
    <name evidence="7" type="ORF">LUCI_2268</name>
</gene>
<keyword evidence="4" id="KW-1133">Transmembrane helix</keyword>
<dbReference type="GO" id="GO:0004888">
    <property type="term" value="F:transmembrane signaling receptor activity"/>
    <property type="evidence" value="ECO:0007669"/>
    <property type="project" value="InterPro"/>
</dbReference>
<evidence type="ECO:0000313" key="7">
    <source>
        <dbReference type="EMBL" id="VBB07024.1"/>
    </source>
</evidence>
<evidence type="ECO:0000259" key="6">
    <source>
        <dbReference type="PROSITE" id="PS50885"/>
    </source>
</evidence>
<keyword evidence="7" id="KW-0675">Receptor</keyword>
<dbReference type="GO" id="GO:0007165">
    <property type="term" value="P:signal transduction"/>
    <property type="evidence" value="ECO:0007669"/>
    <property type="project" value="UniProtKB-KW"/>
</dbReference>
<dbReference type="InterPro" id="IPR004090">
    <property type="entry name" value="Chemotax_Me-accpt_rcpt"/>
</dbReference>
<keyword evidence="8" id="KW-1185">Reference proteome</keyword>
<dbReference type="PANTHER" id="PTHR32089:SF112">
    <property type="entry name" value="LYSOZYME-LIKE PROTEIN-RELATED"/>
    <property type="match status" value="1"/>
</dbReference>
<feature type="transmembrane region" description="Helical" evidence="4">
    <location>
        <begin position="219"/>
        <end position="239"/>
    </location>
</feature>
<dbReference type="PROSITE" id="PS50111">
    <property type="entry name" value="CHEMOTAXIS_TRANSDUC_2"/>
    <property type="match status" value="1"/>
</dbReference>
<dbReference type="InterPro" id="IPR003660">
    <property type="entry name" value="HAMP_dom"/>
</dbReference>
<comment type="similarity">
    <text evidence="2">Belongs to the methyl-accepting chemotaxis (MCP) protein family.</text>
</comment>
<keyword evidence="4" id="KW-0812">Transmembrane</keyword>
<dbReference type="Pfam" id="PF00015">
    <property type="entry name" value="MCPsignal"/>
    <property type="match status" value="1"/>
</dbReference>
<evidence type="ECO:0000259" key="5">
    <source>
        <dbReference type="PROSITE" id="PS50111"/>
    </source>
</evidence>
<organism evidence="7 8">
    <name type="scientific">Lucifera butyrica</name>
    <dbReference type="NCBI Taxonomy" id="1351585"/>
    <lineage>
        <taxon>Bacteria</taxon>
        <taxon>Bacillati</taxon>
        <taxon>Bacillota</taxon>
        <taxon>Negativicutes</taxon>
        <taxon>Veillonellales</taxon>
        <taxon>Veillonellaceae</taxon>
        <taxon>Lucifera</taxon>
    </lineage>
</organism>
<dbReference type="CDD" id="cd11386">
    <property type="entry name" value="MCP_signal"/>
    <property type="match status" value="1"/>
</dbReference>
<feature type="domain" description="Methyl-accepting transducer" evidence="5">
    <location>
        <begin position="312"/>
        <end position="548"/>
    </location>
</feature>
<dbReference type="Pfam" id="PF00672">
    <property type="entry name" value="HAMP"/>
    <property type="match status" value="1"/>
</dbReference>
<dbReference type="AlphaFoldDB" id="A0A498R6C9"/>
<proteinExistence type="inferred from homology"/>
<dbReference type="OrthoDB" id="1672921at2"/>